<comment type="caution">
    <text evidence="1">The sequence shown here is derived from an EMBL/GenBank/DDBJ whole genome shotgun (WGS) entry which is preliminary data.</text>
</comment>
<keyword evidence="2" id="KW-1185">Reference proteome</keyword>
<sequence>MKFFNPNDKQEGTFDKCMAEYRNLVFGNISERVDQLNERAPNFKPIDFEREQSVQVGVGECAFINADTEERRILGSVGAGTCFILAIVDPNNNSAWLAHVDVLVSMPQLKEMLTNVFTKINPNSAVAHIVGGNDSSIVQGIAICNELEKNGVTISSALLRSKMEMDQLSLAIDPKTGTIYAPEANNLKARNDLWRNLSNRMTKSNEVGSIGLTEILPLPIESTSKHYSAPPI</sequence>
<dbReference type="EMBL" id="LNYW01000069">
    <property type="protein sequence ID" value="KTD57377.1"/>
    <property type="molecule type" value="Genomic_DNA"/>
</dbReference>
<dbReference type="InterPro" id="IPR026750">
    <property type="entry name" value="NTAN1"/>
</dbReference>
<dbReference type="Proteomes" id="UP000054600">
    <property type="component" value="Unassembled WGS sequence"/>
</dbReference>
<dbReference type="PATRIC" id="fig|1122169.6.peg.3170"/>
<accession>A0A0W0YKD0</accession>
<evidence type="ECO:0000313" key="1">
    <source>
        <dbReference type="EMBL" id="KTD57377.1"/>
    </source>
</evidence>
<dbReference type="Pfam" id="PF14736">
    <property type="entry name" value="N_Asn_amidohyd"/>
    <property type="match status" value="1"/>
</dbReference>
<proteinExistence type="predicted"/>
<dbReference type="OrthoDB" id="9903069at2"/>
<evidence type="ECO:0000313" key="2">
    <source>
        <dbReference type="Proteomes" id="UP000054600"/>
    </source>
</evidence>
<name>A0A0W0YKD0_9GAMM</name>
<gene>
    <name evidence="1" type="ORF">Lsha_2759</name>
</gene>
<dbReference type="GO" id="GO:0008418">
    <property type="term" value="F:protein-N-terminal asparagine amidohydrolase activity"/>
    <property type="evidence" value="ECO:0007669"/>
    <property type="project" value="InterPro"/>
</dbReference>
<protein>
    <submittedName>
        <fullName evidence="1">Uncharacterized protein</fullName>
    </submittedName>
</protein>
<dbReference type="eggNOG" id="ENOG5031EQN">
    <property type="taxonomic scope" value="Bacteria"/>
</dbReference>
<dbReference type="AlphaFoldDB" id="A0A0W0YKD0"/>
<reference evidence="1 2" key="1">
    <citation type="submission" date="2015-11" db="EMBL/GenBank/DDBJ databases">
        <title>Genomic analysis of 38 Legionella species identifies large and diverse effector repertoires.</title>
        <authorList>
            <person name="Burstein D."/>
            <person name="Amaro F."/>
            <person name="Zusman T."/>
            <person name="Lifshitz Z."/>
            <person name="Cohen O."/>
            <person name="Gilbert J.A."/>
            <person name="Pupko T."/>
            <person name="Shuman H.A."/>
            <person name="Segal G."/>
        </authorList>
    </citation>
    <scope>NUCLEOTIDE SEQUENCE [LARGE SCALE GENOMIC DNA]</scope>
    <source>
        <strain evidence="1 2">ATCC 49655</strain>
    </source>
</reference>
<dbReference type="RefSeq" id="WP_018578104.1">
    <property type="nucleotide sequence ID" value="NZ_KB892423.1"/>
</dbReference>
<organism evidence="1 2">
    <name type="scientific">Legionella shakespearei DSM 23087</name>
    <dbReference type="NCBI Taxonomy" id="1122169"/>
    <lineage>
        <taxon>Bacteria</taxon>
        <taxon>Pseudomonadati</taxon>
        <taxon>Pseudomonadota</taxon>
        <taxon>Gammaproteobacteria</taxon>
        <taxon>Legionellales</taxon>
        <taxon>Legionellaceae</taxon>
        <taxon>Legionella</taxon>
    </lineage>
</organism>